<dbReference type="InterPro" id="IPR003034">
    <property type="entry name" value="SAP_dom"/>
</dbReference>
<keyword evidence="7" id="KW-1185">Reference proteome</keyword>
<organism evidence="6 7">
    <name type="scientific">Amphibalanus amphitrite</name>
    <name type="common">Striped barnacle</name>
    <name type="synonym">Balanus amphitrite</name>
    <dbReference type="NCBI Taxonomy" id="1232801"/>
    <lineage>
        <taxon>Eukaryota</taxon>
        <taxon>Metazoa</taxon>
        <taxon>Ecdysozoa</taxon>
        <taxon>Arthropoda</taxon>
        <taxon>Crustacea</taxon>
        <taxon>Multicrustacea</taxon>
        <taxon>Cirripedia</taxon>
        <taxon>Thoracica</taxon>
        <taxon>Thoracicalcarea</taxon>
        <taxon>Balanomorpha</taxon>
        <taxon>Balanoidea</taxon>
        <taxon>Balanidae</taxon>
        <taxon>Amphibalaninae</taxon>
        <taxon>Amphibalanus</taxon>
    </lineage>
</organism>
<dbReference type="Pfam" id="PF02037">
    <property type="entry name" value="SAP"/>
    <property type="match status" value="1"/>
</dbReference>
<accession>A0A6A4VN96</accession>
<evidence type="ECO:0000259" key="5">
    <source>
        <dbReference type="PROSITE" id="PS50800"/>
    </source>
</evidence>
<dbReference type="EC" id="2.7.7.19" evidence="2"/>
<comment type="similarity">
    <text evidence="1">Belongs to the TENT family.</text>
</comment>
<dbReference type="PROSITE" id="PS50800">
    <property type="entry name" value="SAP"/>
    <property type="match status" value="1"/>
</dbReference>
<sequence>MEVQGLSPEASEKRITLSEVWAVPKMNISVPRISEQHRQTWRHLENLDVQDCSKGEVQLLLGANVLEAVIQHEPRGGCYSGGCASYSYGWSLLGRLLRLRSGLQLRAAVDHCCLLDCRQRMMRFTVVELLDPRSGSSWWSEAGWSELQWPVWLPDLSGGRVVSGDCALLPWGCSFWLAGRLLRPVWLPELPARRPSRLWRLRPAVLELLRLAADWWAAEERLNVERLRKEDLGRLKLTELQRELEAKGLEPTGKKSEMVDRLWAAMQDPTESPRVENKVDVREPPGSFLTESLARRLKVRRDDTSISIETVGNERRVMQTSLASGLEVCGLDGAEFLPLPPLLTIDRIPVTQSDRCRVSELRAAAHLQGVELHEVDAPVELLLGSNCATLIVPRESGTLLVTREQATLLEKMERLLNSPGQEDQHLATLTFDQVRRLDGVLNDVVPIHGRGNFPTLEVKLKDLVEVVRARLEADGVHVSSVRVNGGAASHILNTDDSQVYNDLDLIFLVDLQTPKDYDRVKTAVLQSLLDFLPEGVSKTRMSSCSMKEGYVHKMVKVNDTDRWSLISLSNNGGRNVELKFVDSMKRKFEFSVDSFQILLDSILLFYRCAEQKLITENFYPTVVGVSVYGDFQEALYHLQKKLIATRRPEEIRGGGLLKYCNLLVKDYKPAQPEGIKTLERYMCSRFFIDFPDVMQQRNKLETYLSNHFVGTDEPLKYAYLMVLHKVVGDSTVCLMSHERRQTLGLIEEIAFAVYVQQQQRMLQKHYDAQLAGGGAVILAPFYPAQSYPCTCSWLNCA</sequence>
<evidence type="ECO:0000256" key="4">
    <source>
        <dbReference type="ARBA" id="ARBA00047933"/>
    </source>
</evidence>
<feature type="domain" description="SAP" evidence="5">
    <location>
        <begin position="232"/>
        <end position="266"/>
    </location>
</feature>
<reference evidence="6 7" key="1">
    <citation type="submission" date="2019-07" db="EMBL/GenBank/DDBJ databases">
        <title>Draft genome assembly of a fouling barnacle, Amphibalanus amphitrite (Darwin, 1854): The first reference genome for Thecostraca.</title>
        <authorList>
            <person name="Kim W."/>
        </authorList>
    </citation>
    <scope>NUCLEOTIDE SEQUENCE [LARGE SCALE GENOMIC DNA]</scope>
    <source>
        <strain evidence="6">SNU_AA5</strain>
        <tissue evidence="6">Soma without cirri and trophi</tissue>
    </source>
</reference>
<dbReference type="SMART" id="SM01153">
    <property type="entry name" value="DUF1693"/>
    <property type="match status" value="1"/>
</dbReference>
<dbReference type="SMART" id="SM00513">
    <property type="entry name" value="SAP"/>
    <property type="match status" value="1"/>
</dbReference>
<proteinExistence type="inferred from homology"/>
<comment type="catalytic activity">
    <reaction evidence="4">
        <text>RNA(n) + ATP = RNA(n)-3'-adenine ribonucleotide + diphosphate</text>
        <dbReference type="Rhea" id="RHEA:11332"/>
        <dbReference type="Rhea" id="RHEA-COMP:14527"/>
        <dbReference type="Rhea" id="RHEA-COMP:17347"/>
        <dbReference type="ChEBI" id="CHEBI:30616"/>
        <dbReference type="ChEBI" id="CHEBI:33019"/>
        <dbReference type="ChEBI" id="CHEBI:140395"/>
        <dbReference type="ChEBI" id="CHEBI:173115"/>
        <dbReference type="EC" id="2.7.7.19"/>
    </reaction>
    <physiologicalReaction direction="left-to-right" evidence="4">
        <dbReference type="Rhea" id="RHEA:11333"/>
    </physiologicalReaction>
</comment>
<evidence type="ECO:0000256" key="2">
    <source>
        <dbReference type="ARBA" id="ARBA00012388"/>
    </source>
</evidence>
<evidence type="ECO:0000313" key="6">
    <source>
        <dbReference type="EMBL" id="KAF0297617.1"/>
    </source>
</evidence>
<gene>
    <name evidence="6" type="primary">Tent5c_1</name>
    <name evidence="6" type="ORF">FJT64_004967</name>
</gene>
<dbReference type="PANTHER" id="PTHR12974:SF36">
    <property type="entry name" value="POLYNUCLEOTIDE ADENYLYLTRANSFERASE"/>
    <property type="match status" value="1"/>
</dbReference>
<dbReference type="InterPro" id="IPR012937">
    <property type="entry name" value="TET5"/>
</dbReference>
<dbReference type="Proteomes" id="UP000440578">
    <property type="component" value="Unassembled WGS sequence"/>
</dbReference>
<dbReference type="AlphaFoldDB" id="A0A6A4VN96"/>
<protein>
    <recommendedName>
        <fullName evidence="2">polynucleotide adenylyltransferase</fullName>
        <ecNumber evidence="2">2.7.7.19</ecNumber>
    </recommendedName>
</protein>
<dbReference type="EMBL" id="VIIS01001479">
    <property type="protein sequence ID" value="KAF0297617.1"/>
    <property type="molecule type" value="Genomic_DNA"/>
</dbReference>
<name>A0A6A4VN96_AMPAM</name>
<evidence type="ECO:0000256" key="3">
    <source>
        <dbReference type="ARBA" id="ARBA00022679"/>
    </source>
</evidence>
<dbReference type="Pfam" id="PF07984">
    <property type="entry name" value="NTP_transf_7"/>
    <property type="match status" value="1"/>
</dbReference>
<comment type="caution">
    <text evidence="6">The sequence shown here is derived from an EMBL/GenBank/DDBJ whole genome shotgun (WGS) entry which is preliminary data.</text>
</comment>
<dbReference type="GO" id="GO:1990817">
    <property type="term" value="F:poly(A) RNA polymerase activity"/>
    <property type="evidence" value="ECO:0007669"/>
    <property type="project" value="UniProtKB-EC"/>
</dbReference>
<dbReference type="InterPro" id="IPR036361">
    <property type="entry name" value="SAP_dom_sf"/>
</dbReference>
<dbReference type="PANTHER" id="PTHR12974">
    <property type="entry name" value="PRION-LIKE- Q/N-RICH -DOMAIN-BEARING PROTEIN PROTEIN 44"/>
    <property type="match status" value="1"/>
</dbReference>
<dbReference type="GO" id="GO:0003723">
    <property type="term" value="F:RNA binding"/>
    <property type="evidence" value="ECO:0007669"/>
    <property type="project" value="TreeGrafter"/>
</dbReference>
<dbReference type="SUPFAM" id="SSF68906">
    <property type="entry name" value="SAP domain"/>
    <property type="match status" value="1"/>
</dbReference>
<dbReference type="OrthoDB" id="5984724at2759"/>
<dbReference type="GO" id="GO:0048255">
    <property type="term" value="P:mRNA stabilization"/>
    <property type="evidence" value="ECO:0007669"/>
    <property type="project" value="TreeGrafter"/>
</dbReference>
<evidence type="ECO:0000256" key="1">
    <source>
        <dbReference type="ARBA" id="ARBA00007631"/>
    </source>
</evidence>
<evidence type="ECO:0000313" key="7">
    <source>
        <dbReference type="Proteomes" id="UP000440578"/>
    </source>
</evidence>
<keyword evidence="3 6" id="KW-0808">Transferase</keyword>
<dbReference type="Gene3D" id="1.10.720.30">
    <property type="entry name" value="SAP domain"/>
    <property type="match status" value="1"/>
</dbReference>